<evidence type="ECO:0000313" key="3">
    <source>
        <dbReference type="Proteomes" id="UP000009080"/>
    </source>
</evidence>
<dbReference type="InterPro" id="IPR052555">
    <property type="entry name" value="dCTP_Pyrophosphatase"/>
</dbReference>
<dbReference type="PANTHER" id="PTHR46523">
    <property type="entry name" value="DCTP PYROPHOSPHATASE 1"/>
    <property type="match status" value="1"/>
</dbReference>
<sequence length="177" mass="19997">MNKDLILNEFSRVSQAMGWDSLHSPKNLASAVSIEAAKLLENFQWLSDIESELVCEDGDINKIAGDIADLFIYLNVLCHKLGLEPWDIVKDKMLLNRTKYIEQIVAKDMVQRAAEVYNPSPQPASPGMVRVEIPRSQAGNEAVDWEAVARKIANSRQELEAQSNRLKERHGKDDSHR</sequence>
<dbReference type="InterPro" id="IPR025984">
    <property type="entry name" value="DCTPP"/>
</dbReference>
<dbReference type="SUPFAM" id="SSF101386">
    <property type="entry name" value="all-alpha NTP pyrophosphatases"/>
    <property type="match status" value="1"/>
</dbReference>
<reference evidence="2 3" key="1">
    <citation type="journal article" date="2009" name="PLoS ONE">
        <title>The complete genome of Teredinibacter turnerae T7901: an intracellular endosymbiont of marine wood-boring bivalves (shipworms).</title>
        <authorList>
            <person name="Yang J.C."/>
            <person name="Madupu R."/>
            <person name="Durkin A.S."/>
            <person name="Ekborg N.A."/>
            <person name="Pedamallu C.S."/>
            <person name="Hostetler J.B."/>
            <person name="Radune D."/>
            <person name="Toms B.S."/>
            <person name="Henrissat B."/>
            <person name="Coutinho P.M."/>
            <person name="Schwarz S."/>
            <person name="Field L."/>
            <person name="Trindade-Silva A.E."/>
            <person name="Soares C.A.G."/>
            <person name="Elshahawi S."/>
            <person name="Hanora A."/>
            <person name="Schmidt E.W."/>
            <person name="Haygood M.G."/>
            <person name="Posfai J."/>
            <person name="Benner J."/>
            <person name="Madinger C."/>
            <person name="Nove J."/>
            <person name="Anton B."/>
            <person name="Chaudhary K."/>
            <person name="Foster J."/>
            <person name="Holman A."/>
            <person name="Kumar S."/>
            <person name="Lessard P.A."/>
            <person name="Luyten Y.A."/>
            <person name="Slatko B."/>
            <person name="Wood N."/>
            <person name="Wu B."/>
            <person name="Teplitski M."/>
            <person name="Mougous J.D."/>
            <person name="Ward N."/>
            <person name="Eisen J.A."/>
            <person name="Badger J.H."/>
            <person name="Distel D.L."/>
        </authorList>
    </citation>
    <scope>NUCLEOTIDE SEQUENCE [LARGE SCALE GENOMIC DNA]</scope>
    <source>
        <strain evidence="3">ATCC 39867 / T7901</strain>
    </source>
</reference>
<evidence type="ECO:0000256" key="1">
    <source>
        <dbReference type="SAM" id="MobiDB-lite"/>
    </source>
</evidence>
<dbReference type="OrthoDB" id="5705699at2"/>
<dbReference type="KEGG" id="ttu:TERTU_1835"/>
<evidence type="ECO:0008006" key="4">
    <source>
        <dbReference type="Google" id="ProtNLM"/>
    </source>
</evidence>
<proteinExistence type="predicted"/>
<dbReference type="Proteomes" id="UP000009080">
    <property type="component" value="Chromosome"/>
</dbReference>
<dbReference type="GO" id="GO:0009143">
    <property type="term" value="P:nucleoside triphosphate catabolic process"/>
    <property type="evidence" value="ECO:0007669"/>
    <property type="project" value="InterPro"/>
</dbReference>
<dbReference type="Pfam" id="PF12643">
    <property type="entry name" value="MazG-like"/>
    <property type="match status" value="1"/>
</dbReference>
<dbReference type="EMBL" id="CP001614">
    <property type="protein sequence ID" value="ACR10986.1"/>
    <property type="molecule type" value="Genomic_DNA"/>
</dbReference>
<dbReference type="RefSeq" id="WP_015817098.1">
    <property type="nucleotide sequence ID" value="NC_012997.1"/>
</dbReference>
<dbReference type="Gene3D" id="1.10.287.1080">
    <property type="entry name" value="MazG-like"/>
    <property type="match status" value="1"/>
</dbReference>
<dbReference type="AlphaFoldDB" id="C5BHU6"/>
<keyword evidence="3" id="KW-1185">Reference proteome</keyword>
<name>C5BHU6_TERTT</name>
<dbReference type="HOGENOM" id="CLU_1517205_0_0_6"/>
<protein>
    <recommendedName>
        <fullName evidence="4">MazG nucleotide pyrophosphohydrolase domain protein</fullName>
    </recommendedName>
</protein>
<gene>
    <name evidence="2" type="ordered locus">TERTU_1835</name>
</gene>
<dbReference type="eggNOG" id="COG1694">
    <property type="taxonomic scope" value="Bacteria"/>
</dbReference>
<feature type="region of interest" description="Disordered" evidence="1">
    <location>
        <begin position="156"/>
        <end position="177"/>
    </location>
</feature>
<dbReference type="STRING" id="377629.TERTU_1835"/>
<organism evidence="2 3">
    <name type="scientific">Teredinibacter turnerae (strain ATCC 39867 / T7901)</name>
    <dbReference type="NCBI Taxonomy" id="377629"/>
    <lineage>
        <taxon>Bacteria</taxon>
        <taxon>Pseudomonadati</taxon>
        <taxon>Pseudomonadota</taxon>
        <taxon>Gammaproteobacteria</taxon>
        <taxon>Cellvibrionales</taxon>
        <taxon>Cellvibrionaceae</taxon>
        <taxon>Teredinibacter</taxon>
    </lineage>
</organism>
<dbReference type="CDD" id="cd11537">
    <property type="entry name" value="NTP-PPase_RS21-C6_like"/>
    <property type="match status" value="1"/>
</dbReference>
<accession>C5BHU6</accession>
<dbReference type="PANTHER" id="PTHR46523:SF1">
    <property type="entry name" value="DCTP PYROPHOSPHATASE 1"/>
    <property type="match status" value="1"/>
</dbReference>
<evidence type="ECO:0000313" key="2">
    <source>
        <dbReference type="EMBL" id="ACR10986.1"/>
    </source>
</evidence>
<dbReference type="GO" id="GO:0047429">
    <property type="term" value="F:nucleoside triphosphate diphosphatase activity"/>
    <property type="evidence" value="ECO:0007669"/>
    <property type="project" value="InterPro"/>
</dbReference>